<reference evidence="2" key="1">
    <citation type="submission" date="2012-05" db="EMBL/GenBank/DDBJ databases">
        <authorList>
            <person name="Krishnakumar V."/>
            <person name="Cheung F."/>
            <person name="Xiao Y."/>
            <person name="Chan A."/>
            <person name="Moskal W.A."/>
            <person name="Town C.D."/>
        </authorList>
    </citation>
    <scope>NUCLEOTIDE SEQUENCE</scope>
</reference>
<dbReference type="AlphaFoldDB" id="I3SXE9"/>
<dbReference type="EMBL" id="BT145147">
    <property type="protein sequence ID" value="AFK44941.1"/>
    <property type="molecule type" value="mRNA"/>
</dbReference>
<feature type="region of interest" description="Disordered" evidence="1">
    <location>
        <begin position="1"/>
        <end position="28"/>
    </location>
</feature>
<evidence type="ECO:0000256" key="1">
    <source>
        <dbReference type="SAM" id="MobiDB-lite"/>
    </source>
</evidence>
<organism evidence="2">
    <name type="scientific">Lotus japonicus</name>
    <name type="common">Lotus corniculatus var. japonicus</name>
    <dbReference type="NCBI Taxonomy" id="34305"/>
    <lineage>
        <taxon>Eukaryota</taxon>
        <taxon>Viridiplantae</taxon>
        <taxon>Streptophyta</taxon>
        <taxon>Embryophyta</taxon>
        <taxon>Tracheophyta</taxon>
        <taxon>Spermatophyta</taxon>
        <taxon>Magnoliopsida</taxon>
        <taxon>eudicotyledons</taxon>
        <taxon>Gunneridae</taxon>
        <taxon>Pentapetalae</taxon>
        <taxon>rosids</taxon>
        <taxon>fabids</taxon>
        <taxon>Fabales</taxon>
        <taxon>Fabaceae</taxon>
        <taxon>Papilionoideae</taxon>
        <taxon>50 kb inversion clade</taxon>
        <taxon>NPAAA clade</taxon>
        <taxon>Hologalegina</taxon>
        <taxon>robinioid clade</taxon>
        <taxon>Loteae</taxon>
        <taxon>Lotus</taxon>
    </lineage>
</organism>
<accession>I3SXE9</accession>
<feature type="compositionally biased region" description="Polar residues" evidence="1">
    <location>
        <begin position="8"/>
        <end position="28"/>
    </location>
</feature>
<protein>
    <submittedName>
        <fullName evidence="2">Uncharacterized protein</fullName>
    </submittedName>
</protein>
<sequence length="28" mass="2935">MKPEKPTSTESVMLVSRTPSTSGSKATP</sequence>
<evidence type="ECO:0000313" key="2">
    <source>
        <dbReference type="EMBL" id="AFK44941.1"/>
    </source>
</evidence>
<proteinExistence type="evidence at transcript level"/>
<name>I3SXE9_LOTJA</name>